<organism evidence="3 4">
    <name type="scientific">Mycena indigotica</name>
    <dbReference type="NCBI Taxonomy" id="2126181"/>
    <lineage>
        <taxon>Eukaryota</taxon>
        <taxon>Fungi</taxon>
        <taxon>Dikarya</taxon>
        <taxon>Basidiomycota</taxon>
        <taxon>Agaricomycotina</taxon>
        <taxon>Agaricomycetes</taxon>
        <taxon>Agaricomycetidae</taxon>
        <taxon>Agaricales</taxon>
        <taxon>Marasmiineae</taxon>
        <taxon>Mycenaceae</taxon>
        <taxon>Mycena</taxon>
    </lineage>
</organism>
<gene>
    <name evidence="3" type="ORF">MIND_00192600</name>
</gene>
<dbReference type="Proteomes" id="UP000636479">
    <property type="component" value="Unassembled WGS sequence"/>
</dbReference>
<reference evidence="3" key="1">
    <citation type="submission" date="2020-05" db="EMBL/GenBank/DDBJ databases">
        <title>Mycena genomes resolve the evolution of fungal bioluminescence.</title>
        <authorList>
            <person name="Tsai I.J."/>
        </authorList>
    </citation>
    <scope>NUCLEOTIDE SEQUENCE</scope>
    <source>
        <strain evidence="3">171206Taipei</strain>
    </source>
</reference>
<feature type="compositionally biased region" description="Basic residues" evidence="1">
    <location>
        <begin position="1"/>
        <end position="13"/>
    </location>
</feature>
<proteinExistence type="predicted"/>
<dbReference type="InterPro" id="IPR040521">
    <property type="entry name" value="KDZ"/>
</dbReference>
<evidence type="ECO:0000256" key="1">
    <source>
        <dbReference type="SAM" id="MobiDB-lite"/>
    </source>
</evidence>
<comment type="caution">
    <text evidence="3">The sequence shown here is derived from an EMBL/GenBank/DDBJ whole genome shotgun (WGS) entry which is preliminary data.</text>
</comment>
<dbReference type="AlphaFoldDB" id="A0A8H6WCV5"/>
<protein>
    <submittedName>
        <fullName evidence="3">CxC2 domain-containing protein</fullName>
    </submittedName>
</protein>
<feature type="region of interest" description="Disordered" evidence="1">
    <location>
        <begin position="926"/>
        <end position="958"/>
    </location>
</feature>
<dbReference type="PANTHER" id="PTHR33104">
    <property type="entry name" value="SI:DKEY-29D5.2"/>
    <property type="match status" value="1"/>
</dbReference>
<feature type="domain" description="CxC2-like cysteine cluster KDZ transposase-associated" evidence="2">
    <location>
        <begin position="200"/>
        <end position="307"/>
    </location>
</feature>
<dbReference type="OrthoDB" id="3214502at2759"/>
<dbReference type="EMBL" id="JACAZF010000002">
    <property type="protein sequence ID" value="KAF7311821.1"/>
    <property type="molecule type" value="Genomic_DNA"/>
</dbReference>
<sequence length="958" mass="107785">MSWRKSRNNRRPRSPSPNDGAHVIRLHTGSIPSVVNAPIDAGIERMSADKRRTISEAIPALPPSPLKRLRVAALAPVATSTVDIEGDSYRMGVGDDDWEDGQAPFRSDPTPRVLRPADYTLRTWMLKHRDEYLRLMLWHEGRGASLPSCPDCQENEPVYRCRDCFGGAMRCGSCCVRAHRENPFHTIEFWNGTCFVRHSLKSLGLRIQLGHPPLQECDRPNPARDDFVLLHCGGIHNISVDFCGCHLSSDPCYIQLLRVGMFPASTDTPRTCATFSCLDQYHSLTLQGKITGYDYYKSLEGLTNATGLKPPDRYQVFLRMARQYRHLLSLKRGGRGYDGRGVLGTTPGELAIRCPACPRPGINLPKDWARAPPSQAGLYVFFLAIDACFRLKRRAFSNEIRDPALGDGDQPEEINTCTGLAALDYANTKYSRGYSATGVGMGVCARHEFVQPNGVADLQAGERHANMDYILASIIRHLHPFLRKMISYDIACQWWKKLFERLRALPPMLRLHLVLDVFLKLFIFVVPKLHILGHATACQLLYSLNFALGSRQTDGEGIERPWSMIGGVAASTCVSGPGARLDLLDDHWSYWNWSKLIGLPKIIRRRLDQALHEQVVQREAFDAFSLQQQERVSVWKAMVHDFEADGTKPNPYEAKIDGLTEAQVREQFEEEEDAQIAAGKRRIHDVGPVSFLSDLLDVESEQRRVAGLAELKKAKSTSMKINLQRLRRNLNKRIGAIQKLQATYMPSSLLRLRETQTSDNEALPENVPLFPPSALTIGEREAGCLSGLLEMEKAMREAQCRAALVGLQNQLLIKYRLLLYKTNHSRNQAMNTQSRALVARNESQVLLHSKKYQAAWRALVLIEGGREEAVGWKRLRQEDIRCLEDPEHIVKKDLRGQRAEARRARKEAELRAVGITPLNIHRVQVEGKSDEEEEGVTAVPGPALPRSRKLPIQKGTAI</sequence>
<dbReference type="Pfam" id="PF18803">
    <property type="entry name" value="CxC2"/>
    <property type="match status" value="1"/>
</dbReference>
<keyword evidence="4" id="KW-1185">Reference proteome</keyword>
<accession>A0A8H6WCV5</accession>
<feature type="region of interest" description="Disordered" evidence="1">
    <location>
        <begin position="1"/>
        <end position="22"/>
    </location>
</feature>
<evidence type="ECO:0000259" key="2">
    <source>
        <dbReference type="Pfam" id="PF18803"/>
    </source>
</evidence>
<evidence type="ECO:0000313" key="3">
    <source>
        <dbReference type="EMBL" id="KAF7311821.1"/>
    </source>
</evidence>
<name>A0A8H6WCV5_9AGAR</name>
<dbReference type="InterPro" id="IPR041457">
    <property type="entry name" value="CxC2_KDZ-assoc"/>
</dbReference>
<dbReference type="RefSeq" id="XP_037223929.1">
    <property type="nucleotide sequence ID" value="XM_037358834.1"/>
</dbReference>
<evidence type="ECO:0000313" key="4">
    <source>
        <dbReference type="Proteomes" id="UP000636479"/>
    </source>
</evidence>
<dbReference type="CDD" id="cd19757">
    <property type="entry name" value="Bbox1"/>
    <property type="match status" value="1"/>
</dbReference>
<dbReference type="PANTHER" id="PTHR33104:SF2">
    <property type="entry name" value="CXC3 LIKE CYSTEINE CLUSTER DOMAIN-CONTAINING PROTEIN"/>
    <property type="match status" value="1"/>
</dbReference>
<dbReference type="GeneID" id="59341350"/>
<dbReference type="Pfam" id="PF18758">
    <property type="entry name" value="KDZ"/>
    <property type="match status" value="1"/>
</dbReference>